<keyword evidence="2" id="KW-0812">Transmembrane</keyword>
<evidence type="ECO:0000256" key="1">
    <source>
        <dbReference type="SAM" id="MobiDB-lite"/>
    </source>
</evidence>
<dbReference type="Proteomes" id="UP000507470">
    <property type="component" value="Unassembled WGS sequence"/>
</dbReference>
<reference evidence="3 4" key="1">
    <citation type="submission" date="2020-06" db="EMBL/GenBank/DDBJ databases">
        <authorList>
            <person name="Li R."/>
            <person name="Bekaert M."/>
        </authorList>
    </citation>
    <scope>NUCLEOTIDE SEQUENCE [LARGE SCALE GENOMIC DNA]</scope>
    <source>
        <strain evidence="4">wild</strain>
    </source>
</reference>
<organism evidence="3 4">
    <name type="scientific">Mytilus coruscus</name>
    <name type="common">Sea mussel</name>
    <dbReference type="NCBI Taxonomy" id="42192"/>
    <lineage>
        <taxon>Eukaryota</taxon>
        <taxon>Metazoa</taxon>
        <taxon>Spiralia</taxon>
        <taxon>Lophotrochozoa</taxon>
        <taxon>Mollusca</taxon>
        <taxon>Bivalvia</taxon>
        <taxon>Autobranchia</taxon>
        <taxon>Pteriomorphia</taxon>
        <taxon>Mytilida</taxon>
        <taxon>Mytiloidea</taxon>
        <taxon>Mytilidae</taxon>
        <taxon>Mytilinae</taxon>
        <taxon>Mytilus</taxon>
    </lineage>
</organism>
<gene>
    <name evidence="3" type="ORF">MCOR_37554</name>
</gene>
<name>A0A6J8D724_MYTCO</name>
<feature type="region of interest" description="Disordered" evidence="1">
    <location>
        <begin position="174"/>
        <end position="205"/>
    </location>
</feature>
<feature type="compositionally biased region" description="Basic residues" evidence="1">
    <location>
        <begin position="191"/>
        <end position="205"/>
    </location>
</feature>
<dbReference type="EMBL" id="CACVKT020006814">
    <property type="protein sequence ID" value="CAC5403679.1"/>
    <property type="molecule type" value="Genomic_DNA"/>
</dbReference>
<proteinExistence type="predicted"/>
<protein>
    <submittedName>
        <fullName evidence="3">Uncharacterized protein</fullName>
    </submittedName>
</protein>
<accession>A0A6J8D724</accession>
<feature type="compositionally biased region" description="Polar residues" evidence="1">
    <location>
        <begin position="174"/>
        <end position="184"/>
    </location>
</feature>
<evidence type="ECO:0000256" key="2">
    <source>
        <dbReference type="SAM" id="Phobius"/>
    </source>
</evidence>
<keyword evidence="2" id="KW-1133">Transmembrane helix</keyword>
<dbReference type="AlphaFoldDB" id="A0A6J8D724"/>
<keyword evidence="4" id="KW-1185">Reference proteome</keyword>
<evidence type="ECO:0000313" key="3">
    <source>
        <dbReference type="EMBL" id="CAC5403679.1"/>
    </source>
</evidence>
<feature type="transmembrane region" description="Helical" evidence="2">
    <location>
        <begin position="74"/>
        <end position="97"/>
    </location>
</feature>
<evidence type="ECO:0000313" key="4">
    <source>
        <dbReference type="Proteomes" id="UP000507470"/>
    </source>
</evidence>
<keyword evidence="2" id="KW-0472">Membrane</keyword>
<sequence length="205" mass="23042">MAVYNTCGPLSSTSGPHFDMNITVSFENASHESTLFSKWDLPHWNKRFPLPNGVTGKMCLITNYYMLNNHPVEAFTWTLLTVHLIFDILFVIIYSVIGKRICIDTQATRIMSASSEHAHSFRVDLRKGSDSSAEDDVFVSSTSCTRKSSFRQKDDHISSVDTLCRYNLLNSHNSSATSIPSSPKNVLLRHSPSKHNSRTCSPVRK</sequence>